<dbReference type="GO" id="GO:0019787">
    <property type="term" value="F:ubiquitin-like protein transferase activity"/>
    <property type="evidence" value="ECO:0007669"/>
    <property type="project" value="InterPro"/>
</dbReference>
<name>A0AAD2D5F3_EUPCR</name>
<protein>
    <submittedName>
        <fullName evidence="3">Uncharacterized protein</fullName>
    </submittedName>
</protein>
<keyword evidence="2" id="KW-0072">Autophagy</keyword>
<sequence>MNLTLPEIYFRHLQKKQKQWRNHPYSKILCIKDSELGKIFEDMNEEQKMAFLTPKYHPISNSIAFTLHECELDRVMRNTESDIAEINYLNRWISFVFQAIGIQTIYKDKEFIETVFKD</sequence>
<dbReference type="GO" id="GO:0006914">
    <property type="term" value="P:autophagy"/>
    <property type="evidence" value="ECO:0007669"/>
    <property type="project" value="UniProtKB-KW"/>
</dbReference>
<dbReference type="AlphaFoldDB" id="A0AAD2D5F3"/>
<comment type="caution">
    <text evidence="3">The sequence shown here is derived from an EMBL/GenBank/DDBJ whole genome shotgun (WGS) entry which is preliminary data.</text>
</comment>
<evidence type="ECO:0000313" key="3">
    <source>
        <dbReference type="EMBL" id="CAI2381829.1"/>
    </source>
</evidence>
<organism evidence="3 4">
    <name type="scientific">Euplotes crassus</name>
    <dbReference type="NCBI Taxonomy" id="5936"/>
    <lineage>
        <taxon>Eukaryota</taxon>
        <taxon>Sar</taxon>
        <taxon>Alveolata</taxon>
        <taxon>Ciliophora</taxon>
        <taxon>Intramacronucleata</taxon>
        <taxon>Spirotrichea</taxon>
        <taxon>Hypotrichia</taxon>
        <taxon>Euplotida</taxon>
        <taxon>Euplotidae</taxon>
        <taxon>Moneuplotes</taxon>
    </lineage>
</organism>
<gene>
    <name evidence="3" type="ORF">ECRASSUSDP1_LOCUS23295</name>
</gene>
<reference evidence="3" key="1">
    <citation type="submission" date="2023-07" db="EMBL/GenBank/DDBJ databases">
        <authorList>
            <consortium name="AG Swart"/>
            <person name="Singh M."/>
            <person name="Singh A."/>
            <person name="Seah K."/>
            <person name="Emmerich C."/>
        </authorList>
    </citation>
    <scope>NUCLEOTIDE SEQUENCE</scope>
    <source>
        <strain evidence="3">DP1</strain>
    </source>
</reference>
<keyword evidence="4" id="KW-1185">Reference proteome</keyword>
<dbReference type="InterPro" id="IPR007135">
    <property type="entry name" value="Atg3/Atg10"/>
</dbReference>
<dbReference type="Gene3D" id="3.30.1460.50">
    <property type="match status" value="1"/>
</dbReference>
<evidence type="ECO:0000256" key="1">
    <source>
        <dbReference type="ARBA" id="ARBA00022786"/>
    </source>
</evidence>
<dbReference type="Proteomes" id="UP001295684">
    <property type="component" value="Unassembled WGS sequence"/>
</dbReference>
<dbReference type="EMBL" id="CAMPGE010023957">
    <property type="protein sequence ID" value="CAI2381829.1"/>
    <property type="molecule type" value="Genomic_DNA"/>
</dbReference>
<proteinExistence type="predicted"/>
<accession>A0AAD2D5F3</accession>
<keyword evidence="1" id="KW-0833">Ubl conjugation pathway</keyword>
<evidence type="ECO:0000256" key="2">
    <source>
        <dbReference type="ARBA" id="ARBA00023006"/>
    </source>
</evidence>
<dbReference type="Pfam" id="PF03987">
    <property type="entry name" value="Autophagy_act_C"/>
    <property type="match status" value="1"/>
</dbReference>
<evidence type="ECO:0000313" key="4">
    <source>
        <dbReference type="Proteomes" id="UP001295684"/>
    </source>
</evidence>